<feature type="repeat" description="PPR" evidence="4">
    <location>
        <begin position="110"/>
        <end position="140"/>
    </location>
</feature>
<dbReference type="PANTHER" id="PTHR47926:SF479">
    <property type="entry name" value="PENTACOTRIPEPTIDE-REPEAT REGION OF PRORP DOMAIN-CONTAINING PROTEIN"/>
    <property type="match status" value="1"/>
</dbReference>
<dbReference type="InParanoid" id="A0A5E4G410"/>
<dbReference type="Gene3D" id="1.10.510.10">
    <property type="entry name" value="Transferase(Phosphotransferase) domain 1"/>
    <property type="match status" value="1"/>
</dbReference>
<gene>
    <name evidence="7" type="ORF">ALMOND_2B011851</name>
</gene>
<dbReference type="Pfam" id="PF13041">
    <property type="entry name" value="PPR_2"/>
    <property type="match status" value="2"/>
</dbReference>
<dbReference type="FunFam" id="1.25.40.10:FF:001093">
    <property type="entry name" value="Pentatricopeptide repeat-containing protein At2g34400"/>
    <property type="match status" value="1"/>
</dbReference>
<evidence type="ECO:0000313" key="8">
    <source>
        <dbReference type="Proteomes" id="UP000327085"/>
    </source>
</evidence>
<dbReference type="CDD" id="cd14066">
    <property type="entry name" value="STKc_IRAK"/>
    <property type="match status" value="1"/>
</dbReference>
<dbReference type="PANTHER" id="PTHR47926">
    <property type="entry name" value="PENTATRICOPEPTIDE REPEAT-CONTAINING PROTEIN"/>
    <property type="match status" value="1"/>
</dbReference>
<dbReference type="Gene3D" id="3.30.200.20">
    <property type="entry name" value="Phosphorylase Kinase, domain 1"/>
    <property type="match status" value="1"/>
</dbReference>
<dbReference type="Gene3D" id="1.25.40.10">
    <property type="entry name" value="Tetratricopeptide repeat domain"/>
    <property type="match status" value="4"/>
</dbReference>
<dbReference type="AlphaFoldDB" id="A0A5E4G410"/>
<reference evidence="8" key="1">
    <citation type="journal article" date="2020" name="Plant J.">
        <title>Transposons played a major role in the diversification between the closely related almond and peach genomes: results from the almond genome sequence.</title>
        <authorList>
            <person name="Alioto T."/>
            <person name="Alexiou K.G."/>
            <person name="Bardil A."/>
            <person name="Barteri F."/>
            <person name="Castanera R."/>
            <person name="Cruz F."/>
            <person name="Dhingra A."/>
            <person name="Duval H."/>
            <person name="Fernandez I Marti A."/>
            <person name="Frias L."/>
            <person name="Galan B."/>
            <person name="Garcia J.L."/>
            <person name="Howad W."/>
            <person name="Gomez-Garrido J."/>
            <person name="Gut M."/>
            <person name="Julca I."/>
            <person name="Morata J."/>
            <person name="Puigdomenech P."/>
            <person name="Ribeca P."/>
            <person name="Rubio Cabetas M.J."/>
            <person name="Vlasova A."/>
            <person name="Wirthensohn M."/>
            <person name="Garcia-Mas J."/>
            <person name="Gabaldon T."/>
            <person name="Casacuberta J.M."/>
            <person name="Arus P."/>
        </authorList>
    </citation>
    <scope>NUCLEOTIDE SEQUENCE [LARGE SCALE GENOMIC DNA]</scope>
    <source>
        <strain evidence="8">cv. Texas</strain>
    </source>
</reference>
<dbReference type="FunFam" id="1.25.40.10:FF:000227">
    <property type="entry name" value="Pentatricopeptide repeat-containing protein At3g13880"/>
    <property type="match status" value="1"/>
</dbReference>
<dbReference type="GO" id="GO:0005524">
    <property type="term" value="F:ATP binding"/>
    <property type="evidence" value="ECO:0007669"/>
    <property type="project" value="UniProtKB-UniRule"/>
</dbReference>
<feature type="repeat" description="PPR" evidence="4">
    <location>
        <begin position="442"/>
        <end position="476"/>
    </location>
</feature>
<evidence type="ECO:0000256" key="1">
    <source>
        <dbReference type="ARBA" id="ARBA00022737"/>
    </source>
</evidence>
<dbReference type="PROSITE" id="PS50011">
    <property type="entry name" value="PROTEIN_KINASE_DOM"/>
    <property type="match status" value="1"/>
</dbReference>
<dbReference type="Pfam" id="PF00069">
    <property type="entry name" value="Pkinase"/>
    <property type="match status" value="1"/>
</dbReference>
<dbReference type="PROSITE" id="PS00109">
    <property type="entry name" value="PROTEIN_KINASE_TYR"/>
    <property type="match status" value="1"/>
</dbReference>
<dbReference type="FunFam" id="1.25.40.10:FF:000442">
    <property type="entry name" value="Pentatricopeptide repeat-containing protein At3g49710"/>
    <property type="match status" value="1"/>
</dbReference>
<dbReference type="GO" id="GO:0003723">
    <property type="term" value="F:RNA binding"/>
    <property type="evidence" value="ECO:0007669"/>
    <property type="project" value="InterPro"/>
</dbReference>
<dbReference type="Gene3D" id="3.40.50.620">
    <property type="entry name" value="HUPs"/>
    <property type="match status" value="1"/>
</dbReference>
<feature type="binding site" evidence="5">
    <location>
        <position position="984"/>
    </location>
    <ligand>
        <name>ATP</name>
        <dbReference type="ChEBI" id="CHEBI:30616"/>
    </ligand>
</feature>
<dbReference type="SUPFAM" id="SSF56112">
    <property type="entry name" value="Protein kinase-like (PK-like)"/>
    <property type="match status" value="1"/>
</dbReference>
<organism evidence="7 8">
    <name type="scientific">Prunus dulcis</name>
    <name type="common">Almond</name>
    <name type="synonym">Amygdalus dulcis</name>
    <dbReference type="NCBI Taxonomy" id="3755"/>
    <lineage>
        <taxon>Eukaryota</taxon>
        <taxon>Viridiplantae</taxon>
        <taxon>Streptophyta</taxon>
        <taxon>Embryophyta</taxon>
        <taxon>Tracheophyta</taxon>
        <taxon>Spermatophyta</taxon>
        <taxon>Magnoliopsida</taxon>
        <taxon>eudicotyledons</taxon>
        <taxon>Gunneridae</taxon>
        <taxon>Pentapetalae</taxon>
        <taxon>rosids</taxon>
        <taxon>fabids</taxon>
        <taxon>Rosales</taxon>
        <taxon>Rosaceae</taxon>
        <taxon>Amygdaloideae</taxon>
        <taxon>Amygdaleae</taxon>
        <taxon>Prunus</taxon>
    </lineage>
</organism>
<dbReference type="GO" id="GO:0009451">
    <property type="term" value="P:RNA modification"/>
    <property type="evidence" value="ECO:0007669"/>
    <property type="project" value="InterPro"/>
</dbReference>
<sequence length="1245" mass="140253">MLFTFKAFPIGSFPIGSYVDGTRRSRPSSNITCTTVPYHCLNTALLRSNNFYHCLSLKSLNFAKVIHAQLIKVGFNSHTFLGNRCLDVYFRFGNTLYDALKVFDEITDKNIVSWNICLKGFCRFGELQRAHNMFAEMPVRDVVSWNSMISGCVSGGFFDNAFCLFSKMQIAGMRPSEYTFSIVMSLVTCSCHGKQIHGRMIRNGMNLSNLILGNSLIDMYGKLGCVDYAFGVFFTMEEVDIISWNSLISGCHRSGYAELALDQFFQMRSTKHSPDEFTISSVINVCCNLPNLEKGKQIFAFCLKVGFLSNSIVSSAAIDLFSKCNRLEDAIRLFEELEWWDSAVCNSMISSYARHDCVEDAVRLFVLTLRENLRPTEFTLSSLLNSASIFLPAELGSQIHSLVVKLGFESDPIVASSLIDFYSKVGLINYAMKIFANVGVKDLTSWNTMIMGMAHNGKVFETLNVFEELISEGIAPDKLTLAGVLLACNLGGLVDEGMTMFLSMEKEYGIVPQDEHYMSVVDLLSSTGKLKEAIDIVAEMPYEPSSMIWELILRACVIHGDFKLTETVAQRMMQSEAQSSLPYLVLAQAYEMRGRWESMVRVRKAMKLKGVRTVIGCSKIGIQNHVYTFKADQLQPHRVSMASPMTPSHVVIAYDATRDRGELEFKLTVDSLRMRGDILHSGDTIIFLGVLHRVVHPMGYHSKPSPEFFGTSIRAVEEEVTKKVDMYVNMLLQSAEKCEDQGVSVEVKVTAGFPIKQVILQEIMACNAAWVVLDRHLRRDLRFYLKQVPCKVAIIQDSLAVDIVRPHTTDDTDTIEHKLFYSLSKPVPPFTCPGNGNNEHSSIGCRSYSVSVGALESSDMLNTNLMTSSTFKLRDYSPLLDLASSSKQENSGAKTKGDNKHSIVPQINQKQDKNVFQHRSSEAPILCSICGTRTEMYIKDSMTFSYSEIQLATNDFSKENLLGEGGYGHVYKGELKDGQQIAAKVRKEASQQGFTEFHSEVYVLSFARHKNIVMLLGYCCKENLNILVYEYICNNSLEWHLFDDNAAVLEWHQRHAIAIGTAKGLRFLHEECRGGPIIHRDMRPSNILLTHDYVPMLGDFGLAKWKMSDDPVQTRILGTLGYLAPEYAENGIVSVRTDVYSFGMVLLQLISGRKIIDSKQKEKDESLRQWAEPIIQRLALHELIDRRIGDSYDTYEVYLMAKAAYLCVQRSPEMRPSMGEVVRILEGENDHFHHLGEHFVPHYTK</sequence>
<evidence type="ECO:0000256" key="3">
    <source>
        <dbReference type="ARBA" id="ARBA00022840"/>
    </source>
</evidence>
<dbReference type="InterPro" id="IPR046960">
    <property type="entry name" value="PPR_At4g14850-like_plant"/>
</dbReference>
<dbReference type="EMBL" id="CABIKO010000331">
    <property type="protein sequence ID" value="VVA34410.1"/>
    <property type="molecule type" value="Genomic_DNA"/>
</dbReference>
<feature type="domain" description="Protein kinase" evidence="6">
    <location>
        <begin position="956"/>
        <end position="1232"/>
    </location>
</feature>
<dbReference type="Pfam" id="PF01535">
    <property type="entry name" value="PPR"/>
    <property type="match status" value="5"/>
</dbReference>
<keyword evidence="7" id="KW-0418">Kinase</keyword>
<keyword evidence="2 5" id="KW-0547">Nucleotide-binding</keyword>
<feature type="repeat" description="PPR" evidence="4">
    <location>
        <begin position="341"/>
        <end position="375"/>
    </location>
</feature>
<keyword evidence="3 5" id="KW-0067">ATP-binding</keyword>
<dbReference type="InterPro" id="IPR011990">
    <property type="entry name" value="TPR-like_helical_dom_sf"/>
</dbReference>
<dbReference type="GO" id="GO:0004672">
    <property type="term" value="F:protein kinase activity"/>
    <property type="evidence" value="ECO:0007669"/>
    <property type="project" value="InterPro"/>
</dbReference>
<evidence type="ECO:0000256" key="5">
    <source>
        <dbReference type="PROSITE-ProRule" id="PRU10141"/>
    </source>
</evidence>
<dbReference type="InterPro" id="IPR000719">
    <property type="entry name" value="Prot_kinase_dom"/>
</dbReference>
<keyword evidence="1" id="KW-0677">Repeat</keyword>
<dbReference type="InterPro" id="IPR014729">
    <property type="entry name" value="Rossmann-like_a/b/a_fold"/>
</dbReference>
<dbReference type="FunFam" id="3.30.200.20:FF:000162">
    <property type="entry name" value="Adenine nucleotide alpha hydrolase-like domain kinase"/>
    <property type="match status" value="1"/>
</dbReference>
<dbReference type="InterPro" id="IPR002885">
    <property type="entry name" value="PPR_rpt"/>
</dbReference>
<keyword evidence="7" id="KW-0808">Transferase</keyword>
<evidence type="ECO:0000256" key="4">
    <source>
        <dbReference type="PROSITE-ProRule" id="PRU00708"/>
    </source>
</evidence>
<feature type="repeat" description="PPR" evidence="4">
    <location>
        <begin position="141"/>
        <end position="175"/>
    </location>
</feature>
<dbReference type="FunFam" id="1.10.510.10:FF:000095">
    <property type="entry name" value="protein STRUBBELIG-RECEPTOR FAMILY 8"/>
    <property type="match status" value="1"/>
</dbReference>
<dbReference type="Proteomes" id="UP000327085">
    <property type="component" value="Chromosome 8"/>
</dbReference>
<dbReference type="Gramene" id="VVA34410">
    <property type="protein sequence ID" value="VVA34410"/>
    <property type="gene ID" value="Prudul26B011851"/>
</dbReference>
<evidence type="ECO:0000256" key="2">
    <source>
        <dbReference type="ARBA" id="ARBA00022741"/>
    </source>
</evidence>
<protein>
    <submittedName>
        <fullName evidence="7">PREDICTED: inactive kinase</fullName>
    </submittedName>
</protein>
<accession>A0A5E4G410</accession>
<dbReference type="NCBIfam" id="TIGR00756">
    <property type="entry name" value="PPR"/>
    <property type="match status" value="4"/>
</dbReference>
<proteinExistence type="predicted"/>
<evidence type="ECO:0000313" key="7">
    <source>
        <dbReference type="EMBL" id="VVA34410.1"/>
    </source>
</evidence>
<name>A0A5E4G410_PRUDU</name>
<dbReference type="InterPro" id="IPR017441">
    <property type="entry name" value="Protein_kinase_ATP_BS"/>
</dbReference>
<feature type="repeat" description="PPR" evidence="4">
    <location>
        <begin position="240"/>
        <end position="274"/>
    </location>
</feature>
<dbReference type="PROSITE" id="PS00107">
    <property type="entry name" value="PROTEIN_KINASE_ATP"/>
    <property type="match status" value="1"/>
</dbReference>
<dbReference type="PROSITE" id="PS51375">
    <property type="entry name" value="PPR"/>
    <property type="match status" value="5"/>
</dbReference>
<evidence type="ECO:0000259" key="6">
    <source>
        <dbReference type="PROSITE" id="PS50011"/>
    </source>
</evidence>
<dbReference type="InterPro" id="IPR008266">
    <property type="entry name" value="Tyr_kinase_AS"/>
</dbReference>
<dbReference type="InterPro" id="IPR011009">
    <property type="entry name" value="Kinase-like_dom_sf"/>
</dbReference>